<evidence type="ECO:0000259" key="4">
    <source>
        <dbReference type="PROSITE" id="PS50110"/>
    </source>
</evidence>
<name>A0A1G6V8K7_9PROT</name>
<proteinExistence type="predicted"/>
<dbReference type="AlphaFoldDB" id="A0A1G6V8K7"/>
<dbReference type="PANTHER" id="PTHR44591:SF3">
    <property type="entry name" value="RESPONSE REGULATORY DOMAIN-CONTAINING PROTEIN"/>
    <property type="match status" value="1"/>
</dbReference>
<organism evidence="5 6">
    <name type="scientific">Belnapia rosea</name>
    <dbReference type="NCBI Taxonomy" id="938405"/>
    <lineage>
        <taxon>Bacteria</taxon>
        <taxon>Pseudomonadati</taxon>
        <taxon>Pseudomonadota</taxon>
        <taxon>Alphaproteobacteria</taxon>
        <taxon>Acetobacterales</taxon>
        <taxon>Roseomonadaceae</taxon>
        <taxon>Belnapia</taxon>
    </lineage>
</organism>
<evidence type="ECO:0000256" key="1">
    <source>
        <dbReference type="ARBA" id="ARBA00022553"/>
    </source>
</evidence>
<dbReference type="SUPFAM" id="SSF52172">
    <property type="entry name" value="CheY-like"/>
    <property type="match status" value="1"/>
</dbReference>
<dbReference type="InterPro" id="IPR011006">
    <property type="entry name" value="CheY-like_superfamily"/>
</dbReference>
<dbReference type="EMBL" id="FMZX01000008">
    <property type="protein sequence ID" value="SDD49165.1"/>
    <property type="molecule type" value="Genomic_DNA"/>
</dbReference>
<protein>
    <submittedName>
        <fullName evidence="5">Response regulator receiver domain-containing protein</fullName>
    </submittedName>
</protein>
<dbReference type="InterPro" id="IPR001789">
    <property type="entry name" value="Sig_transdc_resp-reg_receiver"/>
</dbReference>
<reference evidence="5 6" key="1">
    <citation type="submission" date="2016-10" db="EMBL/GenBank/DDBJ databases">
        <authorList>
            <person name="de Groot N.N."/>
        </authorList>
    </citation>
    <scope>NUCLEOTIDE SEQUENCE [LARGE SCALE GENOMIC DNA]</scope>
    <source>
        <strain evidence="5 6">CPCC 100156</strain>
    </source>
</reference>
<dbReference type="PANTHER" id="PTHR44591">
    <property type="entry name" value="STRESS RESPONSE REGULATOR PROTEIN 1"/>
    <property type="match status" value="1"/>
</dbReference>
<sequence>MRDPSASQFLAALASQVTREAASPVPVGRRHRLAAEAASQFTTGADPDAAGSRRSRATWAPNARAALDLLEEDASGFDVMFSDVVMPGMNGIELGKEIRRRWPDLPVVLTSGYSHVLANGGARGFELLHKPYSAESVSRVLRSSR</sequence>
<keyword evidence="6" id="KW-1185">Reference proteome</keyword>
<evidence type="ECO:0000256" key="3">
    <source>
        <dbReference type="SAM" id="MobiDB-lite"/>
    </source>
</evidence>
<accession>A0A1G6V8K7</accession>
<dbReference type="SMART" id="SM00448">
    <property type="entry name" value="REC"/>
    <property type="match status" value="1"/>
</dbReference>
<dbReference type="InterPro" id="IPR050595">
    <property type="entry name" value="Bact_response_regulator"/>
</dbReference>
<evidence type="ECO:0000256" key="2">
    <source>
        <dbReference type="PROSITE-ProRule" id="PRU00169"/>
    </source>
</evidence>
<feature type="domain" description="Response regulatory" evidence="4">
    <location>
        <begin position="24"/>
        <end position="145"/>
    </location>
</feature>
<evidence type="ECO:0000313" key="6">
    <source>
        <dbReference type="Proteomes" id="UP000198925"/>
    </source>
</evidence>
<dbReference type="GO" id="GO:0000160">
    <property type="term" value="P:phosphorelay signal transduction system"/>
    <property type="evidence" value="ECO:0007669"/>
    <property type="project" value="InterPro"/>
</dbReference>
<dbReference type="Gene3D" id="3.40.50.2300">
    <property type="match status" value="1"/>
</dbReference>
<evidence type="ECO:0000313" key="5">
    <source>
        <dbReference type="EMBL" id="SDD49165.1"/>
    </source>
</evidence>
<keyword evidence="1 2" id="KW-0597">Phosphoprotein</keyword>
<feature type="region of interest" description="Disordered" evidence="3">
    <location>
        <begin position="36"/>
        <end position="57"/>
    </location>
</feature>
<dbReference type="Proteomes" id="UP000198925">
    <property type="component" value="Unassembled WGS sequence"/>
</dbReference>
<feature type="modified residue" description="4-aspartylphosphate" evidence="2">
    <location>
        <position position="83"/>
    </location>
</feature>
<dbReference type="Pfam" id="PF00072">
    <property type="entry name" value="Response_reg"/>
    <property type="match status" value="1"/>
</dbReference>
<gene>
    <name evidence="5" type="ORF">SAMN04487779_1008148</name>
</gene>
<dbReference type="PROSITE" id="PS50110">
    <property type="entry name" value="RESPONSE_REGULATORY"/>
    <property type="match status" value="1"/>
</dbReference>